<evidence type="ECO:0000256" key="2">
    <source>
        <dbReference type="SAM" id="Phobius"/>
    </source>
</evidence>
<dbReference type="PANTHER" id="PTHR43156:SF2">
    <property type="entry name" value="STAGE II SPORULATION PROTEIN E"/>
    <property type="match status" value="1"/>
</dbReference>
<evidence type="ECO:0000313" key="5">
    <source>
        <dbReference type="Proteomes" id="UP000322499"/>
    </source>
</evidence>
<dbReference type="Proteomes" id="UP000322499">
    <property type="component" value="Unassembled WGS sequence"/>
</dbReference>
<feature type="transmembrane region" description="Helical" evidence="2">
    <location>
        <begin position="7"/>
        <end position="25"/>
    </location>
</feature>
<dbReference type="Pfam" id="PF07228">
    <property type="entry name" value="SpoIIE"/>
    <property type="match status" value="1"/>
</dbReference>
<sequence>MDRSGRINAVMPAVVLLLVVLATAGSGRGNVVLGLSAVAPLVAATALGRRATIAYGAAAFVVATVLGVHEQQYTAGTAVAQSFRLLAVALCTVLAVATCDRRLRREAQVARLSADAAATRAVVRISETLQRALLGDAPRVDGLETTVRYLPGAREAQVGGDWYDAFPLADGRTMLVIGDVAGHDAPAAATMAQTRGMLRALARSGHARPASLLSALDDVRSRLGMDTLVTAAVATVDPLGPDGGGVPLRWSNAGHPPPVVLRADGTAEVLARRPDLLLGASADGPERHDHEILLCPGDTLLLYTDGLVERRGMTLDDGTAWLVQALRERAEQPLDRLCDGLLGALGTRGDDDIALLAVRLPS</sequence>
<keyword evidence="5" id="KW-1185">Reference proteome</keyword>
<keyword evidence="2" id="KW-1133">Transmembrane helix</keyword>
<keyword evidence="2" id="KW-0812">Transmembrane</keyword>
<dbReference type="EMBL" id="VNHW01000009">
    <property type="protein sequence ID" value="TYP86610.1"/>
    <property type="molecule type" value="Genomic_DNA"/>
</dbReference>
<protein>
    <submittedName>
        <fullName evidence="4">Stage II sporulation protein E</fullName>
    </submittedName>
</protein>
<dbReference type="GO" id="GO:0016791">
    <property type="term" value="F:phosphatase activity"/>
    <property type="evidence" value="ECO:0007669"/>
    <property type="project" value="TreeGrafter"/>
</dbReference>
<organism evidence="4 5">
    <name type="scientific">Blastococcus xanthinilyticus</name>
    <dbReference type="NCBI Taxonomy" id="1564164"/>
    <lineage>
        <taxon>Bacteria</taxon>
        <taxon>Bacillati</taxon>
        <taxon>Actinomycetota</taxon>
        <taxon>Actinomycetes</taxon>
        <taxon>Geodermatophilales</taxon>
        <taxon>Geodermatophilaceae</taxon>
        <taxon>Blastococcus</taxon>
    </lineage>
</organism>
<reference evidence="4 5" key="1">
    <citation type="submission" date="2019-07" db="EMBL/GenBank/DDBJ databases">
        <title>Genomic Encyclopedia of Archaeal and Bacterial Type Strains, Phase II (KMG-II): from individual species to whole genera.</title>
        <authorList>
            <person name="Goeker M."/>
        </authorList>
    </citation>
    <scope>NUCLEOTIDE SEQUENCE [LARGE SCALE GENOMIC DNA]</scope>
    <source>
        <strain evidence="4 5">DSM 46842</strain>
    </source>
</reference>
<evidence type="ECO:0000256" key="1">
    <source>
        <dbReference type="ARBA" id="ARBA00022801"/>
    </source>
</evidence>
<keyword evidence="2" id="KW-0472">Membrane</keyword>
<evidence type="ECO:0000313" key="4">
    <source>
        <dbReference type="EMBL" id="TYP86610.1"/>
    </source>
</evidence>
<dbReference type="InterPro" id="IPR001932">
    <property type="entry name" value="PPM-type_phosphatase-like_dom"/>
</dbReference>
<evidence type="ECO:0000259" key="3">
    <source>
        <dbReference type="SMART" id="SM00331"/>
    </source>
</evidence>
<name>A0A5S5CS62_9ACTN</name>
<dbReference type="Gene3D" id="3.60.40.10">
    <property type="entry name" value="PPM-type phosphatase domain"/>
    <property type="match status" value="1"/>
</dbReference>
<dbReference type="AlphaFoldDB" id="A0A5S5CS62"/>
<feature type="transmembrane region" description="Helical" evidence="2">
    <location>
        <begin position="53"/>
        <end position="69"/>
    </location>
</feature>
<proteinExistence type="predicted"/>
<dbReference type="SMART" id="SM00331">
    <property type="entry name" value="PP2C_SIG"/>
    <property type="match status" value="1"/>
</dbReference>
<keyword evidence="1" id="KW-0378">Hydrolase</keyword>
<dbReference type="PANTHER" id="PTHR43156">
    <property type="entry name" value="STAGE II SPORULATION PROTEIN E-RELATED"/>
    <property type="match status" value="1"/>
</dbReference>
<accession>A0A5S5CS62</accession>
<dbReference type="InterPro" id="IPR036457">
    <property type="entry name" value="PPM-type-like_dom_sf"/>
</dbReference>
<feature type="domain" description="PPM-type phosphatase" evidence="3">
    <location>
        <begin position="143"/>
        <end position="360"/>
    </location>
</feature>
<gene>
    <name evidence="4" type="ORF">BD833_109215</name>
</gene>
<comment type="caution">
    <text evidence="4">The sequence shown here is derived from an EMBL/GenBank/DDBJ whole genome shotgun (WGS) entry which is preliminary data.</text>
</comment>
<feature type="transmembrane region" description="Helical" evidence="2">
    <location>
        <begin position="81"/>
        <end position="99"/>
    </location>
</feature>
<dbReference type="InterPro" id="IPR052016">
    <property type="entry name" value="Bact_Sigma-Reg"/>
</dbReference>
<dbReference type="SUPFAM" id="SSF81606">
    <property type="entry name" value="PP2C-like"/>
    <property type="match status" value="1"/>
</dbReference>